<sequence>MANPRAVGSSPATELGPRSTDNERKEDRAYMDNRGWTKHTMNEVTEVYSKLPDRTGDSKADDVEVFHKFDAATQLQIHTRKKQVEVLDCGVVFFTVDLSTSRERIPTMVIPRGGIKSRIQIRHVKCLAPNHYLVLLYNLEDRDEVMI</sequence>
<dbReference type="EMBL" id="JBJQOH010000002">
    <property type="protein sequence ID" value="KAL3696838.1"/>
    <property type="molecule type" value="Genomic_DNA"/>
</dbReference>
<protein>
    <submittedName>
        <fullName evidence="2">Uncharacterized protein</fullName>
    </submittedName>
</protein>
<proteinExistence type="predicted"/>
<dbReference type="Proteomes" id="UP001633002">
    <property type="component" value="Unassembled WGS sequence"/>
</dbReference>
<name>A0ABD3HZE2_9MARC</name>
<dbReference type="AlphaFoldDB" id="A0ABD3HZE2"/>
<reference evidence="2 3" key="1">
    <citation type="submission" date="2024-09" db="EMBL/GenBank/DDBJ databases">
        <title>Chromosome-scale assembly of Riccia sorocarpa.</title>
        <authorList>
            <person name="Paukszto L."/>
        </authorList>
    </citation>
    <scope>NUCLEOTIDE SEQUENCE [LARGE SCALE GENOMIC DNA]</scope>
    <source>
        <strain evidence="2">LP-2024</strain>
        <tissue evidence="2">Aerial parts of the thallus</tissue>
    </source>
</reference>
<feature type="compositionally biased region" description="Basic and acidic residues" evidence="1">
    <location>
        <begin position="20"/>
        <end position="31"/>
    </location>
</feature>
<organism evidence="2 3">
    <name type="scientific">Riccia sorocarpa</name>
    <dbReference type="NCBI Taxonomy" id="122646"/>
    <lineage>
        <taxon>Eukaryota</taxon>
        <taxon>Viridiplantae</taxon>
        <taxon>Streptophyta</taxon>
        <taxon>Embryophyta</taxon>
        <taxon>Marchantiophyta</taxon>
        <taxon>Marchantiopsida</taxon>
        <taxon>Marchantiidae</taxon>
        <taxon>Marchantiales</taxon>
        <taxon>Ricciaceae</taxon>
        <taxon>Riccia</taxon>
    </lineage>
</organism>
<evidence type="ECO:0000313" key="2">
    <source>
        <dbReference type="EMBL" id="KAL3696838.1"/>
    </source>
</evidence>
<keyword evidence="3" id="KW-1185">Reference proteome</keyword>
<evidence type="ECO:0000313" key="3">
    <source>
        <dbReference type="Proteomes" id="UP001633002"/>
    </source>
</evidence>
<comment type="caution">
    <text evidence="2">The sequence shown here is derived from an EMBL/GenBank/DDBJ whole genome shotgun (WGS) entry which is preliminary data.</text>
</comment>
<accession>A0ABD3HZE2</accession>
<feature type="region of interest" description="Disordered" evidence="1">
    <location>
        <begin position="1"/>
        <end position="33"/>
    </location>
</feature>
<gene>
    <name evidence="2" type="ORF">R1sor_010914</name>
</gene>
<evidence type="ECO:0000256" key="1">
    <source>
        <dbReference type="SAM" id="MobiDB-lite"/>
    </source>
</evidence>